<sequence>MEHVDVIIEPPDIEPQELSAAYLDIAMLYEWLDRPVTEEDDDLSS</sequence>
<accession>A0A3B1BPQ1</accession>
<organism evidence="1">
    <name type="scientific">hydrothermal vent metagenome</name>
    <dbReference type="NCBI Taxonomy" id="652676"/>
    <lineage>
        <taxon>unclassified sequences</taxon>
        <taxon>metagenomes</taxon>
        <taxon>ecological metagenomes</taxon>
    </lineage>
</organism>
<dbReference type="AlphaFoldDB" id="A0A3B1BPQ1"/>
<name>A0A3B1BPQ1_9ZZZZ</name>
<dbReference type="EMBL" id="UOFZ01000119">
    <property type="protein sequence ID" value="VAX13468.1"/>
    <property type="molecule type" value="Genomic_DNA"/>
</dbReference>
<evidence type="ECO:0000313" key="1">
    <source>
        <dbReference type="EMBL" id="VAX13468.1"/>
    </source>
</evidence>
<gene>
    <name evidence="1" type="ORF">MNBD_GAMMA24-715</name>
</gene>
<reference evidence="1" key="1">
    <citation type="submission" date="2018-06" db="EMBL/GenBank/DDBJ databases">
        <authorList>
            <person name="Zhirakovskaya E."/>
        </authorList>
    </citation>
    <scope>NUCLEOTIDE SEQUENCE</scope>
</reference>
<protein>
    <submittedName>
        <fullName evidence="1">Uncharacterized protein</fullName>
    </submittedName>
</protein>
<proteinExistence type="predicted"/>